<dbReference type="GeneID" id="55007146"/>
<dbReference type="EMBL" id="MK016495">
    <property type="protein sequence ID" value="AYQ99465.1"/>
    <property type="molecule type" value="Genomic_DNA"/>
</dbReference>
<evidence type="ECO:0000313" key="1">
    <source>
        <dbReference type="EMBL" id="AYQ99465.1"/>
    </source>
</evidence>
<dbReference type="RefSeq" id="YP_009815913.1">
    <property type="nucleotide sequence ID" value="NC_048101.1"/>
</dbReference>
<dbReference type="Proteomes" id="UP000279037">
    <property type="component" value="Segment"/>
</dbReference>
<dbReference type="KEGG" id="vg:55007146"/>
<keyword evidence="2" id="KW-1185">Reference proteome</keyword>
<sequence>MTGYMSADKVIAIQVPWNATPAEAAKLLAEAQAAADAEA</sequence>
<protein>
    <submittedName>
        <fullName evidence="1">Uncharacterized protein</fullName>
    </submittedName>
</protein>
<accession>A0A3G3LZD1</accession>
<reference evidence="1 2" key="1">
    <citation type="submission" date="2018-10" db="EMBL/GenBank/DDBJ databases">
        <authorList>
            <person name="Garlena R.A."/>
            <person name="Russell D.A."/>
            <person name="Pope W.H."/>
            <person name="Jacobs-Sera D."/>
            <person name="Hatfull G.F."/>
        </authorList>
    </citation>
    <scope>NUCLEOTIDE SEQUENCE [LARGE SCALE GENOMIC DNA]</scope>
</reference>
<proteinExistence type="predicted"/>
<name>A0A3G3LZD1_9CAUD</name>
<evidence type="ECO:0000313" key="2">
    <source>
        <dbReference type="Proteomes" id="UP000279037"/>
    </source>
</evidence>
<organism evidence="1 2">
    <name type="scientific">Microbacterium phage Goodman</name>
    <dbReference type="NCBI Taxonomy" id="2484206"/>
    <lineage>
        <taxon>Viruses</taxon>
        <taxon>Duplodnaviria</taxon>
        <taxon>Heunggongvirae</taxon>
        <taxon>Uroviricota</taxon>
        <taxon>Caudoviricetes</taxon>
        <taxon>Goodmanvirus</taxon>
        <taxon>Goodmanvirus goodman</taxon>
    </lineage>
</organism>
<gene>
    <name evidence="1" type="primary">9</name>
    <name evidence="1" type="ORF">PBI_GOODMAN_9</name>
</gene>